<evidence type="ECO:0000256" key="7">
    <source>
        <dbReference type="ARBA" id="ARBA00023201"/>
    </source>
</evidence>
<dbReference type="InterPro" id="IPR056148">
    <property type="entry name" value="NQRA_2nd"/>
</dbReference>
<evidence type="ECO:0000313" key="12">
    <source>
        <dbReference type="EMBL" id="MCT7358723.1"/>
    </source>
</evidence>
<keyword evidence="7 8" id="KW-0739">Sodium transport</keyword>
<sequence length="444" mass="47885">MINIRKGLDLPITGTPEQAISAARAVTQVAVLGADYVGMKPTMAVQEGDRVKKGQVLFTDKKTEGVQYTAPAAGVVKAINRGERRVFQSVVIDVDGTDEETFQSYAPQQLSSLSADDVQANLVNSGLWTALRTRPFSRVPAPGSRPQAIFVNAMDTNPLAANPELVVNEQADAFKNGLTVLKQLTDGPLFVCKAPGANIPSAGVETTEEFAGPHPAGLTGTHIHTLFAVSADRVVWSIGYQDVIAVGQLFTSGKLYTDRVISLAGPQVNKPRLIRTQIGASLAQLTEGELADGENRLISGSVFGGRTATGESQFLGRYHNQVSVLREGRERPMLHYLTPGANRFSVMPIYLSKLLKKTFAFTTTTNGSERAMVPVGAYEKIMPLDILPTQLLRALIVEDMDTAINLGALELDEEDLALCSFVCPGKYEYGPILRKNLTRIQAEG</sequence>
<dbReference type="InterPro" id="IPR056147">
    <property type="entry name" value="NQRA_N"/>
</dbReference>
<keyword evidence="6 8" id="KW-0830">Ubiquinone</keyword>
<dbReference type="PANTHER" id="PTHR37839">
    <property type="entry name" value="NA(+)-TRANSLOCATING NADH-QUINONE REDUCTASE SUBUNIT A"/>
    <property type="match status" value="1"/>
</dbReference>
<organism evidence="12 13">
    <name type="scientific">Thalassolituus pacificus</name>
    <dbReference type="NCBI Taxonomy" id="2975440"/>
    <lineage>
        <taxon>Bacteria</taxon>
        <taxon>Pseudomonadati</taxon>
        <taxon>Pseudomonadota</taxon>
        <taxon>Gammaproteobacteria</taxon>
        <taxon>Oceanospirillales</taxon>
        <taxon>Oceanospirillaceae</taxon>
        <taxon>Thalassolituus</taxon>
    </lineage>
</organism>
<dbReference type="RefSeq" id="WP_260975610.1">
    <property type="nucleotide sequence ID" value="NZ_JAOANI010000014.1"/>
</dbReference>
<comment type="similarity">
    <text evidence="8">Belongs to the NqrA family.</text>
</comment>
<evidence type="ECO:0000313" key="13">
    <source>
        <dbReference type="Proteomes" id="UP001147830"/>
    </source>
</evidence>
<proteinExistence type="inferred from homology"/>
<dbReference type="NCBIfam" id="NF003759">
    <property type="entry name" value="PRK05352.1-2"/>
    <property type="match status" value="1"/>
</dbReference>
<evidence type="ECO:0000259" key="11">
    <source>
        <dbReference type="Pfam" id="PF24836"/>
    </source>
</evidence>
<dbReference type="Proteomes" id="UP001147830">
    <property type="component" value="Unassembled WGS sequence"/>
</dbReference>
<keyword evidence="13" id="KW-1185">Reference proteome</keyword>
<reference evidence="12" key="2">
    <citation type="submission" date="2022-08" db="EMBL/GenBank/DDBJ databases">
        <authorList>
            <person name="Dong C."/>
        </authorList>
    </citation>
    <scope>NUCLEOTIDE SEQUENCE</scope>
    <source>
        <strain evidence="12">59MF3M-4</strain>
    </source>
</reference>
<evidence type="ECO:0000256" key="3">
    <source>
        <dbReference type="ARBA" id="ARBA00023027"/>
    </source>
</evidence>
<keyword evidence="5 8" id="KW-0406">Ion transport</keyword>
<evidence type="ECO:0000256" key="4">
    <source>
        <dbReference type="ARBA" id="ARBA00023053"/>
    </source>
</evidence>
<dbReference type="EMBL" id="JAOANI010000014">
    <property type="protein sequence ID" value="MCT7358723.1"/>
    <property type="molecule type" value="Genomic_DNA"/>
</dbReference>
<comment type="caution">
    <text evidence="12">The sequence shown here is derived from an EMBL/GenBank/DDBJ whole genome shotgun (WGS) entry which is preliminary data.</text>
</comment>
<keyword evidence="1 8" id="KW-0813">Transport</keyword>
<dbReference type="Gene3D" id="2.40.50.100">
    <property type="match status" value="1"/>
</dbReference>
<dbReference type="InterPro" id="IPR022615">
    <property type="entry name" value="NqrA_C_domain"/>
</dbReference>
<keyword evidence="3 8" id="KW-0520">NAD</keyword>
<dbReference type="PANTHER" id="PTHR37839:SF1">
    <property type="entry name" value="NA(+)-TRANSLOCATING NADH-QUINONE REDUCTASE SUBUNIT A"/>
    <property type="match status" value="1"/>
</dbReference>
<accession>A0A9X2WE34</accession>
<dbReference type="Pfam" id="PF11973">
    <property type="entry name" value="NQRA_SLBB"/>
    <property type="match status" value="1"/>
</dbReference>
<protein>
    <recommendedName>
        <fullName evidence="8">Na(+)-translocating NADH-quinone reductase subunit A</fullName>
        <shortName evidence="8">Na(+)-NQR subunit A</shortName>
        <shortName evidence="8">Na(+)-translocating NQR subunit A</shortName>
        <ecNumber evidence="8">7.2.1.1</ecNumber>
    </recommendedName>
    <alternativeName>
        <fullName evidence="8">NQR complex subunit A</fullName>
    </alternativeName>
    <alternativeName>
        <fullName evidence="8">NQR-1 subunit A</fullName>
    </alternativeName>
</protein>
<evidence type="ECO:0000256" key="2">
    <source>
        <dbReference type="ARBA" id="ARBA00022967"/>
    </source>
</evidence>
<feature type="domain" description="Na(+)-translocating NADH-quinone reductase subunit A C-terminal" evidence="10">
    <location>
        <begin position="260"/>
        <end position="309"/>
    </location>
</feature>
<name>A0A9X2WE34_9GAMM</name>
<evidence type="ECO:0000259" key="9">
    <source>
        <dbReference type="Pfam" id="PF05896"/>
    </source>
</evidence>
<dbReference type="InterPro" id="IPR008703">
    <property type="entry name" value="NqrA"/>
</dbReference>
<evidence type="ECO:0000256" key="6">
    <source>
        <dbReference type="ARBA" id="ARBA00023075"/>
    </source>
</evidence>
<feature type="domain" description="NqrA second alpha/beta" evidence="11">
    <location>
        <begin position="114"/>
        <end position="255"/>
    </location>
</feature>
<evidence type="ECO:0000259" key="10">
    <source>
        <dbReference type="Pfam" id="PF11973"/>
    </source>
</evidence>
<reference evidence="12" key="1">
    <citation type="journal article" date="2022" name="Front. Microbiol.">
        <title>Genome-based taxonomic rearrangement of Oceanobacter-related bacteria including the description of Thalassolituus hydrocarbonoclasticus sp. nov. and Thalassolituus pacificus sp. nov. and emended description of the genus Thalassolituus.</title>
        <authorList>
            <person name="Dong C."/>
            <person name="Wei L."/>
            <person name="Wang J."/>
            <person name="Lai Q."/>
            <person name="Huang Z."/>
            <person name="Shao Z."/>
        </authorList>
    </citation>
    <scope>NUCLEOTIDE SEQUENCE</scope>
    <source>
        <strain evidence="12">59MF3M-4</strain>
    </source>
</reference>
<keyword evidence="2 8" id="KW-1278">Translocase</keyword>
<dbReference type="GO" id="GO:0006814">
    <property type="term" value="P:sodium ion transport"/>
    <property type="evidence" value="ECO:0007669"/>
    <property type="project" value="UniProtKB-UniRule"/>
</dbReference>
<evidence type="ECO:0000256" key="8">
    <source>
        <dbReference type="HAMAP-Rule" id="MF_00425"/>
    </source>
</evidence>
<dbReference type="GO" id="GO:0016655">
    <property type="term" value="F:oxidoreductase activity, acting on NAD(P)H, quinone or similar compound as acceptor"/>
    <property type="evidence" value="ECO:0007669"/>
    <property type="project" value="UniProtKB-UniRule"/>
</dbReference>
<dbReference type="NCBIfam" id="TIGR01936">
    <property type="entry name" value="nqrA"/>
    <property type="match status" value="1"/>
</dbReference>
<comment type="catalytic activity">
    <reaction evidence="8">
        <text>a ubiquinone + n Na(+)(in) + NADH + H(+) = a ubiquinol + n Na(+)(out) + NAD(+)</text>
        <dbReference type="Rhea" id="RHEA:47748"/>
        <dbReference type="Rhea" id="RHEA-COMP:9565"/>
        <dbReference type="Rhea" id="RHEA-COMP:9566"/>
        <dbReference type="ChEBI" id="CHEBI:15378"/>
        <dbReference type="ChEBI" id="CHEBI:16389"/>
        <dbReference type="ChEBI" id="CHEBI:17976"/>
        <dbReference type="ChEBI" id="CHEBI:29101"/>
        <dbReference type="ChEBI" id="CHEBI:57540"/>
        <dbReference type="ChEBI" id="CHEBI:57945"/>
        <dbReference type="EC" id="7.2.1.1"/>
    </reaction>
</comment>
<evidence type="ECO:0000256" key="1">
    <source>
        <dbReference type="ARBA" id="ARBA00022448"/>
    </source>
</evidence>
<keyword evidence="4 8" id="KW-0915">Sodium</keyword>
<comment type="subunit">
    <text evidence="8">Composed of six subunits; NqrA, NqrB, NqrC, NqrD, NqrE and NqrF.</text>
</comment>
<dbReference type="EC" id="7.2.1.1" evidence="8"/>
<dbReference type="Pfam" id="PF24836">
    <property type="entry name" value="NQRA_2nd"/>
    <property type="match status" value="1"/>
</dbReference>
<dbReference type="HAMAP" id="MF_00425">
    <property type="entry name" value="NqrA"/>
    <property type="match status" value="1"/>
</dbReference>
<dbReference type="AlphaFoldDB" id="A0A9X2WE34"/>
<feature type="domain" description="NqrA N-terminal barrel-sandwich hybrid" evidence="9">
    <location>
        <begin position="2"/>
        <end position="95"/>
    </location>
</feature>
<comment type="function">
    <text evidence="8">NQR complex catalyzes the reduction of ubiquinone-1 to ubiquinol by two successive reactions, coupled with the transport of Na(+) ions from the cytoplasm to the periplasm. NqrA to NqrE are probably involved in the second step, the conversion of ubisemiquinone to ubiquinol.</text>
</comment>
<dbReference type="Pfam" id="PF05896">
    <property type="entry name" value="NQRA_N"/>
    <property type="match status" value="1"/>
</dbReference>
<gene>
    <name evidence="8" type="primary">nqrA</name>
    <name evidence="12" type="ORF">NYR02_06800</name>
</gene>
<evidence type="ECO:0000256" key="5">
    <source>
        <dbReference type="ARBA" id="ARBA00023065"/>
    </source>
</evidence>